<dbReference type="InterPro" id="IPR012184">
    <property type="entry name" value="Bifunc_Mopterin-bd"/>
</dbReference>
<dbReference type="SMART" id="SM00852">
    <property type="entry name" value="MoCF_biosynth"/>
    <property type="match status" value="1"/>
</dbReference>
<feature type="domain" description="MoaB/Mog" evidence="2">
    <location>
        <begin position="171"/>
        <end position="304"/>
    </location>
</feature>
<gene>
    <name evidence="3" type="ORF">HW532_01145</name>
</gene>
<accession>A0A7S8HAI0</accession>
<protein>
    <submittedName>
        <fullName evidence="3">NTP transferase domain-containing protein</fullName>
    </submittedName>
</protein>
<keyword evidence="3" id="KW-0808">Transferase</keyword>
<proteinExistence type="predicted"/>
<sequence>MMFGKIPVPDAEGAILAHSVRLPRGSFKKGRVLSADDIATLAESGIERVFAARLAAGDVPEDEAAGELASAIAGHHAEAAEPFTGRANVYAGSAGVAVVDVDRVRRINRLHESLTLATVGAFETVEPRQMLATVKIIPFATPRAVLDEALAIAHEGGPLVSVAAYEAHKAGLVVTRLPQTKEQVIEKSIEAVRARLAAAGSTLGGHRVVGHDIAEVADAARSLAEEGCAPILLFGASAIVDRGDVVPAGLEAAGGEVVHLGMPVDPGNLMMLGRLGKVPVIGVPSCARSPKVNGFDWVLQRVLAGLEVAPADIMDMGAGGLLKEIPSRPTPREGQAGEGVPKIPSVAAIVLAAGRSTRWGADNKLLKEIAGKPMVRHAVETALQSKAGPVIVVTGHEADAVRSALDGLDVRVVHNRDYREGLSTSLKAGIAAVPETANAAIVCLGDMPLVAPRHIDRLIAAFNPAEGRAICVPVLSGKRGNPVLWGADFFADMAALTGDIGAKHLMSRYSDVICEVEIGETAIFTDIDTPDAASALKDAG</sequence>
<dbReference type="GO" id="GO:0016779">
    <property type="term" value="F:nucleotidyltransferase activity"/>
    <property type="evidence" value="ECO:0007669"/>
    <property type="project" value="UniProtKB-ARBA"/>
</dbReference>
<dbReference type="PANTHER" id="PTHR43777:SF1">
    <property type="entry name" value="MOLYBDENUM COFACTOR CYTIDYLYLTRANSFERASE"/>
    <property type="match status" value="1"/>
</dbReference>
<dbReference type="InterPro" id="IPR025877">
    <property type="entry name" value="MobA-like_NTP_Trfase"/>
</dbReference>
<dbReference type="Gene3D" id="3.90.550.10">
    <property type="entry name" value="Spore Coat Polysaccharide Biosynthesis Protein SpsA, Chain A"/>
    <property type="match status" value="1"/>
</dbReference>
<keyword evidence="4" id="KW-1185">Reference proteome</keyword>
<dbReference type="CDD" id="cd03522">
    <property type="entry name" value="MoeA_like"/>
    <property type="match status" value="1"/>
</dbReference>
<dbReference type="PANTHER" id="PTHR43777">
    <property type="entry name" value="MOLYBDENUM COFACTOR CYTIDYLYLTRANSFERASE"/>
    <property type="match status" value="1"/>
</dbReference>
<dbReference type="Gene3D" id="3.40.980.10">
    <property type="entry name" value="MoaB/Mog-like domain"/>
    <property type="match status" value="1"/>
</dbReference>
<evidence type="ECO:0000313" key="3">
    <source>
        <dbReference type="EMBL" id="QPC41461.1"/>
    </source>
</evidence>
<dbReference type="Pfam" id="PF12804">
    <property type="entry name" value="NTP_transf_3"/>
    <property type="match status" value="1"/>
</dbReference>
<dbReference type="InterPro" id="IPR001453">
    <property type="entry name" value="MoaB/Mog_dom"/>
</dbReference>
<dbReference type="InterPro" id="IPR029044">
    <property type="entry name" value="Nucleotide-diphossugar_trans"/>
</dbReference>
<name>A0A7S8HAI0_9HYPH</name>
<evidence type="ECO:0000256" key="1">
    <source>
        <dbReference type="ARBA" id="ARBA00022842"/>
    </source>
</evidence>
<reference evidence="3 4" key="1">
    <citation type="submission" date="2020-06" db="EMBL/GenBank/DDBJ databases">
        <title>Genome sequence of 2 isolates from Red Sea Mangroves.</title>
        <authorList>
            <person name="Sefrji F."/>
            <person name="Michoud G."/>
            <person name="Merlino G."/>
            <person name="Daffonchio D."/>
        </authorList>
    </citation>
    <scope>NUCLEOTIDE SEQUENCE [LARGE SCALE GENOMIC DNA]</scope>
    <source>
        <strain evidence="3 4">R1DC25</strain>
    </source>
</reference>
<dbReference type="AlphaFoldDB" id="A0A7S8HAI0"/>
<dbReference type="SUPFAM" id="SSF53448">
    <property type="entry name" value="Nucleotide-diphospho-sugar transferases"/>
    <property type="match status" value="1"/>
</dbReference>
<dbReference type="KEGG" id="kmn:HW532_01145"/>
<evidence type="ECO:0000259" key="2">
    <source>
        <dbReference type="SMART" id="SM00852"/>
    </source>
</evidence>
<organism evidence="3 4">
    <name type="scientific">Kaustia mangrovi</name>
    <dbReference type="NCBI Taxonomy" id="2593653"/>
    <lineage>
        <taxon>Bacteria</taxon>
        <taxon>Pseudomonadati</taxon>
        <taxon>Pseudomonadota</taxon>
        <taxon>Alphaproteobacteria</taxon>
        <taxon>Hyphomicrobiales</taxon>
        <taxon>Parvibaculaceae</taxon>
        <taxon>Kaustia</taxon>
    </lineage>
</organism>
<dbReference type="InterPro" id="IPR036425">
    <property type="entry name" value="MoaB/Mog-like_dom_sf"/>
</dbReference>
<dbReference type="RefSeq" id="WP_213162679.1">
    <property type="nucleotide sequence ID" value="NZ_CP058214.1"/>
</dbReference>
<dbReference type="Proteomes" id="UP000593594">
    <property type="component" value="Chromosome"/>
</dbReference>
<dbReference type="SUPFAM" id="SSF53218">
    <property type="entry name" value="Molybdenum cofactor biosynthesis proteins"/>
    <property type="match status" value="1"/>
</dbReference>
<evidence type="ECO:0000313" key="4">
    <source>
        <dbReference type="Proteomes" id="UP000593594"/>
    </source>
</evidence>
<dbReference type="EMBL" id="CP058214">
    <property type="protein sequence ID" value="QPC41461.1"/>
    <property type="molecule type" value="Genomic_DNA"/>
</dbReference>
<dbReference type="CDD" id="cd04182">
    <property type="entry name" value="GT_2_like_f"/>
    <property type="match status" value="1"/>
</dbReference>
<keyword evidence="1" id="KW-0460">Magnesium</keyword>
<dbReference type="PIRSF" id="PIRSF036626">
    <property type="entry name" value="MPTBd_MobAlike"/>
    <property type="match status" value="1"/>
</dbReference>